<dbReference type="EMBL" id="JRRC01008346">
    <property type="protein sequence ID" value="KHF97478.1"/>
    <property type="molecule type" value="Genomic_DNA"/>
</dbReference>
<reference evidence="2" key="1">
    <citation type="submission" date="2014-09" db="EMBL/GenBank/DDBJ databases">
        <authorList>
            <person name="Mudge J."/>
            <person name="Ramaraj T."/>
            <person name="Lindquist I.E."/>
            <person name="Bharti A.K."/>
            <person name="Sundararajan A."/>
            <person name="Cameron C.T."/>
            <person name="Woodward J.E."/>
            <person name="May G.D."/>
            <person name="Brubaker C."/>
            <person name="Broadhvest J."/>
            <person name="Wilkins T.A."/>
        </authorList>
    </citation>
    <scope>NUCLEOTIDE SEQUENCE</scope>
    <source>
        <strain evidence="2">cv. AKA8401</strain>
    </source>
</reference>
<evidence type="ECO:0000313" key="2">
    <source>
        <dbReference type="Proteomes" id="UP000032142"/>
    </source>
</evidence>
<protein>
    <submittedName>
        <fullName evidence="1">Thaumatin-like protein 1</fullName>
    </submittedName>
</protein>
<evidence type="ECO:0000313" key="1">
    <source>
        <dbReference type="EMBL" id="KHF97478.1"/>
    </source>
</evidence>
<comment type="caution">
    <text evidence="1">The sequence shown here is derived from an EMBL/GenBank/DDBJ whole genome shotgun (WGS) entry which is preliminary data.</text>
</comment>
<dbReference type="FunFam" id="2.60.110.10:FF:000004">
    <property type="entry name" value="THAUMATIN-LIKE PROTEIN 1"/>
    <property type="match status" value="1"/>
</dbReference>
<dbReference type="InterPro" id="IPR037176">
    <property type="entry name" value="Osmotin/thaumatin-like_sf"/>
</dbReference>
<dbReference type="OMA" id="NCKETIY"/>
<dbReference type="Gene3D" id="2.60.110.10">
    <property type="entry name" value="Thaumatin"/>
    <property type="match status" value="1"/>
</dbReference>
<sequence length="244" mass="25718">MMKLNLLFGLTLAILISGAQMATFTVKNNCQYPIWPATLVGDPNLPQLPKTGFQLDPQAQDSLNVPSPWKGRLWARTQCSTSGGRFTCATADCGSDQIACNGKGGAPPATLAEFTIAANGGQDYYDVSLVDGFNLPLSIAPQRGSGPNCTSTSCAANVNSACPPNFVVKGSDGNTIGCKSACAALNEPQYCCTGQYGSPETCKPTDYSKKFKDQCPEAYSYAYDDPTSTFSCTGGPSYLITFCP</sequence>
<dbReference type="PRINTS" id="PR00347">
    <property type="entry name" value="THAUMATIN"/>
</dbReference>
<dbReference type="PROSITE" id="PS51367">
    <property type="entry name" value="THAUMATIN_2"/>
    <property type="match status" value="1"/>
</dbReference>
<dbReference type="PIRSF" id="PIRSF002703">
    <property type="entry name" value="Thaumatin"/>
    <property type="match status" value="1"/>
</dbReference>
<organism evidence="1 2">
    <name type="scientific">Gossypium arboreum</name>
    <name type="common">Tree cotton</name>
    <name type="synonym">Gossypium nanking</name>
    <dbReference type="NCBI Taxonomy" id="29729"/>
    <lineage>
        <taxon>Eukaryota</taxon>
        <taxon>Viridiplantae</taxon>
        <taxon>Streptophyta</taxon>
        <taxon>Embryophyta</taxon>
        <taxon>Tracheophyta</taxon>
        <taxon>Spermatophyta</taxon>
        <taxon>Magnoliopsida</taxon>
        <taxon>eudicotyledons</taxon>
        <taxon>Gunneridae</taxon>
        <taxon>Pentapetalae</taxon>
        <taxon>rosids</taxon>
        <taxon>malvids</taxon>
        <taxon>Malvales</taxon>
        <taxon>Malvaceae</taxon>
        <taxon>Malvoideae</taxon>
        <taxon>Gossypium</taxon>
    </lineage>
</organism>
<dbReference type="InterPro" id="IPR001938">
    <property type="entry name" value="Thaumatin"/>
</dbReference>
<dbReference type="Proteomes" id="UP000032142">
    <property type="component" value="Unassembled WGS sequence"/>
</dbReference>
<name>A0A0B0MDI7_GOSAR</name>
<dbReference type="PANTHER" id="PTHR31048">
    <property type="entry name" value="OS03G0233200 PROTEIN"/>
    <property type="match status" value="1"/>
</dbReference>
<accession>A0A0B0MDI7</accession>
<dbReference type="Pfam" id="PF00314">
    <property type="entry name" value="Thaumatin"/>
    <property type="match status" value="1"/>
</dbReference>
<gene>
    <name evidence="1" type="ORF">F383_36672</name>
</gene>
<dbReference type="AlphaFoldDB" id="A0A0B0MDI7"/>
<proteinExistence type="predicted"/>
<dbReference type="SMART" id="SM00205">
    <property type="entry name" value="THN"/>
    <property type="match status" value="1"/>
</dbReference>
<dbReference type="CDD" id="cd09218">
    <property type="entry name" value="TLP-PA"/>
    <property type="match status" value="1"/>
</dbReference>
<dbReference type="SUPFAM" id="SSF49870">
    <property type="entry name" value="Osmotin, thaumatin-like protein"/>
    <property type="match status" value="1"/>
</dbReference>
<dbReference type="KEGG" id="gab:108463416"/>
<dbReference type="OrthoDB" id="430315at2759"/>
<keyword evidence="2" id="KW-1185">Reference proteome</keyword>